<accession>A0A7S4LE34</accession>
<organism evidence="9">
    <name type="scientific">Eutreptiella gymnastica</name>
    <dbReference type="NCBI Taxonomy" id="73025"/>
    <lineage>
        <taxon>Eukaryota</taxon>
        <taxon>Discoba</taxon>
        <taxon>Euglenozoa</taxon>
        <taxon>Euglenida</taxon>
        <taxon>Spirocuta</taxon>
        <taxon>Euglenophyceae</taxon>
        <taxon>Eutreptiales</taxon>
        <taxon>Eutreptiaceae</taxon>
        <taxon>Eutreptiella</taxon>
    </lineage>
</organism>
<evidence type="ECO:0000256" key="3">
    <source>
        <dbReference type="ARBA" id="ARBA00022741"/>
    </source>
</evidence>
<dbReference type="InterPro" id="IPR000719">
    <property type="entry name" value="Prot_kinase_dom"/>
</dbReference>
<dbReference type="InterPro" id="IPR008271">
    <property type="entry name" value="Ser/Thr_kinase_AS"/>
</dbReference>
<dbReference type="SUPFAM" id="SSF56112">
    <property type="entry name" value="Protein kinase-like (PK-like)"/>
    <property type="match status" value="1"/>
</dbReference>
<dbReference type="CDD" id="cd06606">
    <property type="entry name" value="STKc_MAPKKK"/>
    <property type="match status" value="1"/>
</dbReference>
<evidence type="ECO:0000256" key="1">
    <source>
        <dbReference type="ARBA" id="ARBA00022527"/>
    </source>
</evidence>
<feature type="compositionally biased region" description="Basic and acidic residues" evidence="7">
    <location>
        <begin position="560"/>
        <end position="570"/>
    </location>
</feature>
<feature type="region of interest" description="Disordered" evidence="7">
    <location>
        <begin position="722"/>
        <end position="870"/>
    </location>
</feature>
<feature type="compositionally biased region" description="Basic and acidic residues" evidence="7">
    <location>
        <begin position="73"/>
        <end position="87"/>
    </location>
</feature>
<dbReference type="AlphaFoldDB" id="A0A7S4LE34"/>
<feature type="compositionally biased region" description="Acidic residues" evidence="7">
    <location>
        <begin position="46"/>
        <end position="63"/>
    </location>
</feature>
<dbReference type="PROSITE" id="PS00107">
    <property type="entry name" value="PROTEIN_KINASE_ATP"/>
    <property type="match status" value="1"/>
</dbReference>
<dbReference type="Pfam" id="PF00069">
    <property type="entry name" value="Pkinase"/>
    <property type="match status" value="1"/>
</dbReference>
<evidence type="ECO:0000259" key="8">
    <source>
        <dbReference type="PROSITE" id="PS50011"/>
    </source>
</evidence>
<dbReference type="GO" id="GO:0005524">
    <property type="term" value="F:ATP binding"/>
    <property type="evidence" value="ECO:0007669"/>
    <property type="project" value="UniProtKB-UniRule"/>
</dbReference>
<dbReference type="SMART" id="SM00220">
    <property type="entry name" value="S_TKc"/>
    <property type="match status" value="1"/>
</dbReference>
<keyword evidence="3 6" id="KW-0547">Nucleotide-binding</keyword>
<dbReference type="PROSITE" id="PS00108">
    <property type="entry name" value="PROTEIN_KINASE_ST"/>
    <property type="match status" value="1"/>
</dbReference>
<feature type="compositionally biased region" description="Low complexity" evidence="7">
    <location>
        <begin position="643"/>
        <end position="653"/>
    </location>
</feature>
<protein>
    <recommendedName>
        <fullName evidence="8">Protein kinase domain-containing protein</fullName>
    </recommendedName>
</protein>
<dbReference type="GO" id="GO:0004674">
    <property type="term" value="F:protein serine/threonine kinase activity"/>
    <property type="evidence" value="ECO:0007669"/>
    <property type="project" value="UniProtKB-KW"/>
</dbReference>
<name>A0A7S4LE34_9EUGL</name>
<reference evidence="9" key="1">
    <citation type="submission" date="2021-01" db="EMBL/GenBank/DDBJ databases">
        <authorList>
            <person name="Corre E."/>
            <person name="Pelletier E."/>
            <person name="Niang G."/>
            <person name="Scheremetjew M."/>
            <person name="Finn R."/>
            <person name="Kale V."/>
            <person name="Holt S."/>
            <person name="Cochrane G."/>
            <person name="Meng A."/>
            <person name="Brown T."/>
            <person name="Cohen L."/>
        </authorList>
    </citation>
    <scope>NUCLEOTIDE SEQUENCE</scope>
    <source>
        <strain evidence="9">CCMP1594</strain>
    </source>
</reference>
<dbReference type="Gene3D" id="1.10.510.10">
    <property type="entry name" value="Transferase(Phosphotransferase) domain 1"/>
    <property type="match status" value="1"/>
</dbReference>
<evidence type="ECO:0000256" key="5">
    <source>
        <dbReference type="ARBA" id="ARBA00022840"/>
    </source>
</evidence>
<dbReference type="PROSITE" id="PS50011">
    <property type="entry name" value="PROTEIN_KINASE_DOM"/>
    <property type="match status" value="1"/>
</dbReference>
<gene>
    <name evidence="9" type="ORF">EGYM00163_LOCUS34616</name>
</gene>
<keyword evidence="1" id="KW-0723">Serine/threonine-protein kinase</keyword>
<keyword evidence="5 6" id="KW-0067">ATP-binding</keyword>
<keyword evidence="4" id="KW-0418">Kinase</keyword>
<feature type="region of interest" description="Disordered" evidence="7">
    <location>
        <begin position="46"/>
        <end position="122"/>
    </location>
</feature>
<keyword evidence="2" id="KW-0808">Transferase</keyword>
<feature type="compositionally biased region" description="Low complexity" evidence="7">
    <location>
        <begin position="747"/>
        <end position="759"/>
    </location>
</feature>
<dbReference type="EMBL" id="HBJA01100396">
    <property type="protein sequence ID" value="CAE0823414.1"/>
    <property type="molecule type" value="Transcribed_RNA"/>
</dbReference>
<feature type="compositionally biased region" description="Basic residues" evidence="7">
    <location>
        <begin position="860"/>
        <end position="870"/>
    </location>
</feature>
<evidence type="ECO:0000256" key="6">
    <source>
        <dbReference type="PROSITE-ProRule" id="PRU10141"/>
    </source>
</evidence>
<feature type="region of interest" description="Disordered" evidence="7">
    <location>
        <begin position="427"/>
        <end position="481"/>
    </location>
</feature>
<feature type="compositionally biased region" description="Polar residues" evidence="7">
    <location>
        <begin position="440"/>
        <end position="453"/>
    </location>
</feature>
<dbReference type="PANTHER" id="PTHR11584">
    <property type="entry name" value="SERINE/THREONINE PROTEIN KINASE"/>
    <property type="match status" value="1"/>
</dbReference>
<feature type="compositionally biased region" description="Basic and acidic residues" evidence="7">
    <location>
        <begin position="101"/>
        <end position="112"/>
    </location>
</feature>
<evidence type="ECO:0000256" key="7">
    <source>
        <dbReference type="SAM" id="MobiDB-lite"/>
    </source>
</evidence>
<feature type="domain" description="Protein kinase" evidence="8">
    <location>
        <begin position="164"/>
        <end position="422"/>
    </location>
</feature>
<feature type="binding site" evidence="6">
    <location>
        <position position="193"/>
    </location>
    <ligand>
        <name>ATP</name>
        <dbReference type="ChEBI" id="CHEBI:30616"/>
    </ligand>
</feature>
<sequence length="870" mass="93400">MSGNLATRAQITSEDDLRPIVDFTNSSSYCDLVEEDIREGAVLSDEDEAVDAENDSEIVEDIDMSPTLTGGEDLNHTIESEHDHSMSSDRNSGSKVRRGSGSKEKTKEEPPRNFEGTLGANVNPLDESVRDLELKFAEDLNDQPPCYSPSRAQYNELDVSKINIRISGVLGQGRFGRVLLGMREDNGEFLAVKEVSLHELGDHPEKKVQNLICEIQIMKPLRHHNIVRYFGTTLNNHVLNIYMEFVPGGSLASVIEKFGSLPENLVRKYSQQIVTGLHYLHQKKIVHRDIKGANILIDHKGVLKLADFGSSRQLMDLMEASQYSLSGTPHWMAPEVIKQTGHGTPADIWSLGCTVIEMATGKPPFSHLGANYAAMYAIASTDEAVELPQHLGPEAQEFLRCCLDRDAAKRWPTDHLMRHEWLVGVSTPSVPTPTPPVDAQTGQNGSKPTSSSPRIIKPMGVPFEPPRGEGSPSAGVPKSKPAPLTRVIDEVDRFQTLYAFGTPPRVGSDHETSFRTANAASDSESMEHDINQHLHDTSWARLHSPVEMAKRMQIRFAEQGLRDRQRRPPRETQSANAVQRDMDFKARVSTRKSNSAPDAKRRLKADPMPSTDVIIPNNAHSPHVRQLGGVKQSRIPKPHESRGSASISKSSSSGPAQPARQPSTYLSPMRASRPAPPPKAAVTGRVVALSDTPSGHRENARPAPVVAPGFVPLFAQNAPTGPIPASFSPVPTASTKGATAERRGSLRSKPGSTSGSSGSQLHLMDKVNPGPNAASPPPSGSSASSGSGQSNGPCSGPVAGTGNSVRATTLGGNAGSGGARSGHANGTPPGQAVLGSTAANSAQAASPKLRQDGRTTSFPKLKHTSSTAKR</sequence>
<dbReference type="InterPro" id="IPR011009">
    <property type="entry name" value="Kinase-like_dom_sf"/>
</dbReference>
<feature type="compositionally biased region" description="Low complexity" evidence="7">
    <location>
        <begin position="780"/>
        <end position="793"/>
    </location>
</feature>
<evidence type="ECO:0000256" key="2">
    <source>
        <dbReference type="ARBA" id="ARBA00022679"/>
    </source>
</evidence>
<dbReference type="PANTHER" id="PTHR11584:SF369">
    <property type="entry name" value="MITOGEN-ACTIVATED PROTEIN KINASE KINASE KINASE 19-RELATED"/>
    <property type="match status" value="1"/>
</dbReference>
<dbReference type="InterPro" id="IPR017441">
    <property type="entry name" value="Protein_kinase_ATP_BS"/>
</dbReference>
<evidence type="ECO:0000313" key="9">
    <source>
        <dbReference type="EMBL" id="CAE0823414.1"/>
    </source>
</evidence>
<feature type="region of interest" description="Disordered" evidence="7">
    <location>
        <begin position="559"/>
        <end position="683"/>
    </location>
</feature>
<evidence type="ECO:0000256" key="4">
    <source>
        <dbReference type="ARBA" id="ARBA00022777"/>
    </source>
</evidence>
<proteinExistence type="predicted"/>